<name>A0ABW5TAK6_9FLAO</name>
<keyword evidence="2" id="KW-1185">Reference proteome</keyword>
<dbReference type="Pfam" id="PF13975">
    <property type="entry name" value="gag-asp_proteas"/>
    <property type="match status" value="1"/>
</dbReference>
<comment type="caution">
    <text evidence="1">The sequence shown here is derived from an EMBL/GenBank/DDBJ whole genome shotgun (WGS) entry which is preliminary data.</text>
</comment>
<dbReference type="Proteomes" id="UP001597476">
    <property type="component" value="Unassembled WGS sequence"/>
</dbReference>
<dbReference type="InterPro" id="IPR021109">
    <property type="entry name" value="Peptidase_aspartic_dom_sf"/>
</dbReference>
<dbReference type="InterPro" id="IPR001969">
    <property type="entry name" value="Aspartic_peptidase_AS"/>
</dbReference>
<evidence type="ECO:0000313" key="1">
    <source>
        <dbReference type="EMBL" id="MFD2726280.1"/>
    </source>
</evidence>
<evidence type="ECO:0000313" key="2">
    <source>
        <dbReference type="Proteomes" id="UP001597476"/>
    </source>
</evidence>
<dbReference type="InterPro" id="IPR034122">
    <property type="entry name" value="Retropepsin-like_bacterial"/>
</dbReference>
<protein>
    <submittedName>
        <fullName evidence="1">Retropepsin-like aspartic protease</fullName>
    </submittedName>
</protein>
<dbReference type="CDD" id="cd05483">
    <property type="entry name" value="retropepsin_like_bacteria"/>
    <property type="match status" value="1"/>
</dbReference>
<proteinExistence type="predicted"/>
<dbReference type="RefSeq" id="WP_380291063.1">
    <property type="nucleotide sequence ID" value="NZ_JBHULY010000016.1"/>
</dbReference>
<dbReference type="Gene3D" id="2.40.70.10">
    <property type="entry name" value="Acid Proteases"/>
    <property type="match status" value="1"/>
</dbReference>
<gene>
    <name evidence="1" type="ORF">ACFSR8_08640</name>
</gene>
<dbReference type="EMBL" id="JBHULY010000016">
    <property type="protein sequence ID" value="MFD2726280.1"/>
    <property type="molecule type" value="Genomic_DNA"/>
</dbReference>
<dbReference type="PROSITE" id="PS00141">
    <property type="entry name" value="ASP_PROTEASE"/>
    <property type="match status" value="1"/>
</dbReference>
<accession>A0ABW5TAK6</accession>
<reference evidence="2" key="1">
    <citation type="journal article" date="2019" name="Int. J. Syst. Evol. Microbiol.">
        <title>The Global Catalogue of Microorganisms (GCM) 10K type strain sequencing project: providing services to taxonomists for standard genome sequencing and annotation.</title>
        <authorList>
            <consortium name="The Broad Institute Genomics Platform"/>
            <consortium name="The Broad Institute Genome Sequencing Center for Infectious Disease"/>
            <person name="Wu L."/>
            <person name="Ma J."/>
        </authorList>
    </citation>
    <scope>NUCLEOTIDE SEQUENCE [LARGE SCALE GENOMIC DNA]</scope>
    <source>
        <strain evidence="2">KCTC 42398</strain>
    </source>
</reference>
<sequence length="513" mass="58850">MISHKAISVRMRIFSILVLFVNICNAQIARQDIKSFLDSALHQTGYTIEKFEQLLTPNNYDHNLLLNKAVRFKMFMDGQEYSSKLFSANCNTNSTQIGITNLKVKNKFDKGWQNANYLFNVAAKKDASFLNKYSQILNTQSKNIKSLFNYSDSNCSSMLYELQLREEGIFLDKENGRNILSFNYLLRPEKELLDGHFQEFSTLNTLPYEDFFLKINIPSSWNYKEKEEFSKPSTIGFFQPYEKFLNGAIVISVIPTNLFSKEQMKSENFSDNDIVEFVFNDDETLTNLLRYFDSNIASGGIKCSIYSTGSEKKIFYSSQYDLGEITGNNILSGQKVKFFGVLIIKNGKVFNVIGSGMNNNFDSYDYYSKLFFKVFTSIKFKEVKRNVLYLTEKHNMKYLHLYFGDNQYEFLVDTGASNIVINKTILSELMAKGIITKSNYLGESKVEIANGSIIVCQNWLIPKIRIGNTSIVNVKVGVTESENSMPLFGMDGLNKLNVFQLNLNENEIILRSE</sequence>
<dbReference type="SUPFAM" id="SSF50630">
    <property type="entry name" value="Acid proteases"/>
    <property type="match status" value="1"/>
</dbReference>
<organism evidence="1 2">
    <name type="scientific">Hyunsoonleella rubra</name>
    <dbReference type="NCBI Taxonomy" id="1737062"/>
    <lineage>
        <taxon>Bacteria</taxon>
        <taxon>Pseudomonadati</taxon>
        <taxon>Bacteroidota</taxon>
        <taxon>Flavobacteriia</taxon>
        <taxon>Flavobacteriales</taxon>
        <taxon>Flavobacteriaceae</taxon>
    </lineage>
</organism>